<dbReference type="InterPro" id="IPR031316">
    <property type="entry name" value="FlgM_C"/>
</dbReference>
<dbReference type="Pfam" id="PF04316">
    <property type="entry name" value="FlgM"/>
    <property type="match status" value="1"/>
</dbReference>
<evidence type="ECO:0000256" key="9">
    <source>
        <dbReference type="SAM" id="MobiDB-lite"/>
    </source>
</evidence>
<evidence type="ECO:0000256" key="8">
    <source>
        <dbReference type="ARBA" id="ARBA00030117"/>
    </source>
</evidence>
<keyword evidence="5" id="KW-0805">Transcription regulation</keyword>
<evidence type="ECO:0000313" key="12">
    <source>
        <dbReference type="Proteomes" id="UP001595476"/>
    </source>
</evidence>
<proteinExistence type="inferred from homology"/>
<feature type="compositionally biased region" description="Polar residues" evidence="9">
    <location>
        <begin position="26"/>
        <end position="41"/>
    </location>
</feature>
<dbReference type="NCBIfam" id="TIGR03824">
    <property type="entry name" value="FlgM_jcvi"/>
    <property type="match status" value="1"/>
</dbReference>
<feature type="compositionally biased region" description="Polar residues" evidence="9">
    <location>
        <begin position="1"/>
        <end position="12"/>
    </location>
</feature>
<feature type="region of interest" description="Disordered" evidence="9">
    <location>
        <begin position="1"/>
        <end position="41"/>
    </location>
</feature>
<comment type="function">
    <text evidence="7">Responsible for the coupling of flagellin expression to flagellar assembly by preventing expression of the flagellin genes when a component of the middle class of proteins is defective. It negatively regulates flagellar genes by inhibiting the activity of FliA by directly binding to FliA.</text>
</comment>
<evidence type="ECO:0000256" key="2">
    <source>
        <dbReference type="ARBA" id="ARBA00017823"/>
    </source>
</evidence>
<comment type="similarity">
    <text evidence="1">Belongs to the FlgM family.</text>
</comment>
<dbReference type="RefSeq" id="WP_386716052.1">
    <property type="nucleotide sequence ID" value="NZ_JBHRSZ010000002.1"/>
</dbReference>
<evidence type="ECO:0000256" key="3">
    <source>
        <dbReference type="ARBA" id="ARBA00022491"/>
    </source>
</evidence>
<gene>
    <name evidence="11" type="primary">flgM</name>
    <name evidence="11" type="ORF">ACFOEK_03180</name>
</gene>
<keyword evidence="6" id="KW-0804">Transcription</keyword>
<sequence>MEINNLNINSSTHKAKQTDGAASGKSKVSTEQSNAASGETVFISSESKALKDLEASIKAEPDFDVEKVERIKAAISEGNFAIDDEALANNIIEFDDLLG</sequence>
<comment type="caution">
    <text evidence="11">The sequence shown here is derived from an EMBL/GenBank/DDBJ whole genome shotgun (WGS) entry which is preliminary data.</text>
</comment>
<accession>A0ABV7HD14</accession>
<dbReference type="InterPro" id="IPR007412">
    <property type="entry name" value="FlgM"/>
</dbReference>
<keyword evidence="11" id="KW-0282">Flagellum</keyword>
<evidence type="ECO:0000256" key="5">
    <source>
        <dbReference type="ARBA" id="ARBA00023015"/>
    </source>
</evidence>
<keyword evidence="12" id="KW-1185">Reference proteome</keyword>
<evidence type="ECO:0000313" key="11">
    <source>
        <dbReference type="EMBL" id="MFC3150020.1"/>
    </source>
</evidence>
<keyword evidence="4" id="KW-1005">Bacterial flagellum biogenesis</keyword>
<evidence type="ECO:0000256" key="6">
    <source>
        <dbReference type="ARBA" id="ARBA00023163"/>
    </source>
</evidence>
<organism evidence="11 12">
    <name type="scientific">Litoribrevibacter euphylliae</name>
    <dbReference type="NCBI Taxonomy" id="1834034"/>
    <lineage>
        <taxon>Bacteria</taxon>
        <taxon>Pseudomonadati</taxon>
        <taxon>Pseudomonadota</taxon>
        <taxon>Gammaproteobacteria</taxon>
        <taxon>Oceanospirillales</taxon>
        <taxon>Oceanospirillaceae</taxon>
        <taxon>Litoribrevibacter</taxon>
    </lineage>
</organism>
<dbReference type="SUPFAM" id="SSF101498">
    <property type="entry name" value="Anti-sigma factor FlgM"/>
    <property type="match status" value="1"/>
</dbReference>
<keyword evidence="11" id="KW-0969">Cilium</keyword>
<evidence type="ECO:0000256" key="4">
    <source>
        <dbReference type="ARBA" id="ARBA00022795"/>
    </source>
</evidence>
<evidence type="ECO:0000259" key="10">
    <source>
        <dbReference type="Pfam" id="PF04316"/>
    </source>
</evidence>
<reference evidence="12" key="1">
    <citation type="journal article" date="2019" name="Int. J. Syst. Evol. Microbiol.">
        <title>The Global Catalogue of Microorganisms (GCM) 10K type strain sequencing project: providing services to taxonomists for standard genome sequencing and annotation.</title>
        <authorList>
            <consortium name="The Broad Institute Genomics Platform"/>
            <consortium name="The Broad Institute Genome Sequencing Center for Infectious Disease"/>
            <person name="Wu L."/>
            <person name="Ma J."/>
        </authorList>
    </citation>
    <scope>NUCLEOTIDE SEQUENCE [LARGE SCALE GENOMIC DNA]</scope>
    <source>
        <strain evidence="12">KCTC 52438</strain>
    </source>
</reference>
<evidence type="ECO:0000256" key="1">
    <source>
        <dbReference type="ARBA" id="ARBA00005322"/>
    </source>
</evidence>
<name>A0ABV7HD14_9GAMM</name>
<keyword evidence="11" id="KW-0966">Cell projection</keyword>
<evidence type="ECO:0000256" key="7">
    <source>
        <dbReference type="ARBA" id="ARBA00024739"/>
    </source>
</evidence>
<keyword evidence="3" id="KW-0678">Repressor</keyword>
<protein>
    <recommendedName>
        <fullName evidence="2">Negative regulator of flagellin synthesis</fullName>
    </recommendedName>
    <alternativeName>
        <fullName evidence="8">Anti-sigma-28 factor</fullName>
    </alternativeName>
</protein>
<dbReference type="Proteomes" id="UP001595476">
    <property type="component" value="Unassembled WGS sequence"/>
</dbReference>
<dbReference type="InterPro" id="IPR035890">
    <property type="entry name" value="Anti-sigma-28_factor_FlgM_sf"/>
</dbReference>
<feature type="domain" description="Anti-sigma-28 factor FlgM C-terminal" evidence="10">
    <location>
        <begin position="41"/>
        <end position="93"/>
    </location>
</feature>
<dbReference type="EMBL" id="JBHRSZ010000002">
    <property type="protein sequence ID" value="MFC3150020.1"/>
    <property type="molecule type" value="Genomic_DNA"/>
</dbReference>